<proteinExistence type="predicted"/>
<dbReference type="EMBL" id="BK015914">
    <property type="protein sequence ID" value="DAF84989.1"/>
    <property type="molecule type" value="Genomic_DNA"/>
</dbReference>
<reference evidence="1" key="1">
    <citation type="journal article" date="2021" name="Proc. Natl. Acad. Sci. U.S.A.">
        <title>A Catalog of Tens of Thousands of Viruses from Human Metagenomes Reveals Hidden Associations with Chronic Diseases.</title>
        <authorList>
            <person name="Tisza M.J."/>
            <person name="Buck C.B."/>
        </authorList>
    </citation>
    <scope>NUCLEOTIDE SEQUENCE</scope>
    <source>
        <strain evidence="1">CtEw721</strain>
    </source>
</reference>
<evidence type="ECO:0000313" key="1">
    <source>
        <dbReference type="EMBL" id="DAF84989.1"/>
    </source>
</evidence>
<sequence>MRGFVNFTERDFSALDKVRSSARKYGCEVEIEMFDGFEDQAEVTEIITYKPLEIIRNLASNGDIEKYRMLGESIRLTLIKDKKEIGEIGVSSSEREMLYKVSNIDGLSYEAKEFLLSNTVYNFEQTFCIRQNSLSKWCKGFGDEKPRRLNEREFVSNKDILMYFENLTNEYFAKTQ</sequence>
<accession>A0A8S5TS06</accession>
<name>A0A8S5TS06_9CAUD</name>
<protein>
    <submittedName>
        <fullName evidence="1">Uncharacterized protein</fullName>
    </submittedName>
</protein>
<organism evidence="1">
    <name type="scientific">Siphoviridae sp. ctEw721</name>
    <dbReference type="NCBI Taxonomy" id="2825400"/>
    <lineage>
        <taxon>Viruses</taxon>
        <taxon>Duplodnaviria</taxon>
        <taxon>Heunggongvirae</taxon>
        <taxon>Uroviricota</taxon>
        <taxon>Caudoviricetes</taxon>
    </lineage>
</organism>